<sequence length="60" mass="6299">MKNVFNKLTVVLFCLVTSLMASSAVATESGTTADKPPHSGTTNGSSGPCREFPLCSSKYE</sequence>
<accession>A0ABT3PB36</accession>
<organism evidence="3 4">
    <name type="scientific">Alteromonas aquimaris</name>
    <dbReference type="NCBI Taxonomy" id="2998417"/>
    <lineage>
        <taxon>Bacteria</taxon>
        <taxon>Pseudomonadati</taxon>
        <taxon>Pseudomonadota</taxon>
        <taxon>Gammaproteobacteria</taxon>
        <taxon>Alteromonadales</taxon>
        <taxon>Alteromonadaceae</taxon>
        <taxon>Alteromonas/Salinimonas group</taxon>
        <taxon>Alteromonas</taxon>
    </lineage>
</organism>
<proteinExistence type="predicted"/>
<dbReference type="Proteomes" id="UP001142810">
    <property type="component" value="Unassembled WGS sequence"/>
</dbReference>
<protein>
    <submittedName>
        <fullName evidence="3">Uncharacterized protein</fullName>
    </submittedName>
</protein>
<feature type="region of interest" description="Disordered" evidence="1">
    <location>
        <begin position="26"/>
        <end position="60"/>
    </location>
</feature>
<comment type="caution">
    <text evidence="3">The sequence shown here is derived from an EMBL/GenBank/DDBJ whole genome shotgun (WGS) entry which is preliminary data.</text>
</comment>
<name>A0ABT3PB36_9ALTE</name>
<dbReference type="EMBL" id="JAPFRD010000013">
    <property type="protein sequence ID" value="MCW8109925.1"/>
    <property type="molecule type" value="Genomic_DNA"/>
</dbReference>
<reference evidence="3" key="1">
    <citation type="submission" date="2022-11" db="EMBL/GenBank/DDBJ databases">
        <title>Alteromonas sp. nov., isolated from sea water of the Qingdao.</title>
        <authorList>
            <person name="Wang Q."/>
        </authorList>
    </citation>
    <scope>NUCLEOTIDE SEQUENCE</scope>
    <source>
        <strain evidence="3">ASW11-7</strain>
    </source>
</reference>
<evidence type="ECO:0000256" key="2">
    <source>
        <dbReference type="SAM" id="SignalP"/>
    </source>
</evidence>
<evidence type="ECO:0000313" key="3">
    <source>
        <dbReference type="EMBL" id="MCW8109925.1"/>
    </source>
</evidence>
<feature type="chain" id="PRO_5045292323" evidence="2">
    <location>
        <begin position="27"/>
        <end position="60"/>
    </location>
</feature>
<keyword evidence="4" id="KW-1185">Reference proteome</keyword>
<evidence type="ECO:0000313" key="4">
    <source>
        <dbReference type="Proteomes" id="UP001142810"/>
    </source>
</evidence>
<gene>
    <name evidence="3" type="ORF">OPS25_15570</name>
</gene>
<evidence type="ECO:0000256" key="1">
    <source>
        <dbReference type="SAM" id="MobiDB-lite"/>
    </source>
</evidence>
<feature type="signal peptide" evidence="2">
    <location>
        <begin position="1"/>
        <end position="26"/>
    </location>
</feature>
<keyword evidence="2" id="KW-0732">Signal</keyword>